<dbReference type="RefSeq" id="WP_176570270.1">
    <property type="nucleotide sequence ID" value="NZ_CP056030.1"/>
</dbReference>
<accession>A0A7D5H4Z4</accession>
<dbReference type="PROSITE" id="PS50075">
    <property type="entry name" value="CARRIER"/>
    <property type="match status" value="1"/>
</dbReference>
<keyword evidence="3" id="KW-1185">Reference proteome</keyword>
<sequence length="88" mass="9667">MTTRDIYDKLNPVFADVFDEDDLVITPTTTAGDIDGWDSLAHIRLMMSVQKAFDIKLSANEIGTLNNVGDLVAIITRKKYPDGDAAHA</sequence>
<evidence type="ECO:0000313" key="3">
    <source>
        <dbReference type="Proteomes" id="UP000509568"/>
    </source>
</evidence>
<dbReference type="InterPro" id="IPR009081">
    <property type="entry name" value="PP-bd_ACP"/>
</dbReference>
<dbReference type="Gene3D" id="1.10.1200.10">
    <property type="entry name" value="ACP-like"/>
    <property type="match status" value="1"/>
</dbReference>
<dbReference type="SUPFAM" id="SSF47336">
    <property type="entry name" value="ACP-like"/>
    <property type="match status" value="1"/>
</dbReference>
<dbReference type="EMBL" id="CP056030">
    <property type="protein sequence ID" value="QKZ03963.1"/>
    <property type="molecule type" value="Genomic_DNA"/>
</dbReference>
<organism evidence="2 3">
    <name type="scientific">Pseudomonas eucalypticola</name>
    <dbReference type="NCBI Taxonomy" id="2599595"/>
    <lineage>
        <taxon>Bacteria</taxon>
        <taxon>Pseudomonadati</taxon>
        <taxon>Pseudomonadota</taxon>
        <taxon>Gammaproteobacteria</taxon>
        <taxon>Pseudomonadales</taxon>
        <taxon>Pseudomonadaceae</taxon>
        <taxon>Pseudomonas</taxon>
    </lineage>
</organism>
<dbReference type="KEGG" id="pez:HWQ56_09280"/>
<evidence type="ECO:0000313" key="2">
    <source>
        <dbReference type="EMBL" id="QKZ03963.1"/>
    </source>
</evidence>
<proteinExistence type="predicted"/>
<feature type="domain" description="Carrier" evidence="1">
    <location>
        <begin position="1"/>
        <end position="79"/>
    </location>
</feature>
<dbReference type="Pfam" id="PF00550">
    <property type="entry name" value="PP-binding"/>
    <property type="match status" value="1"/>
</dbReference>
<dbReference type="Proteomes" id="UP000509568">
    <property type="component" value="Chromosome"/>
</dbReference>
<evidence type="ECO:0000259" key="1">
    <source>
        <dbReference type="PROSITE" id="PS50075"/>
    </source>
</evidence>
<gene>
    <name evidence="2" type="ORF">HWQ56_09280</name>
</gene>
<dbReference type="AlphaFoldDB" id="A0A7D5H4Z4"/>
<reference evidence="2 3" key="1">
    <citation type="submission" date="2020-06" db="EMBL/GenBank/DDBJ databases">
        <title>Pseudomonas eucalypticola sp. nov., an endophyte of Eucalyptus dunnii leaves with biocontrol ability of eucalyptus leaf blight.</title>
        <authorList>
            <person name="Liu Y."/>
            <person name="Song Z."/>
            <person name="Zeng H."/>
            <person name="Lu M."/>
            <person name="Wang X."/>
            <person name="Lian X."/>
            <person name="Zhang Q."/>
        </authorList>
    </citation>
    <scope>NUCLEOTIDE SEQUENCE [LARGE SCALE GENOMIC DNA]</scope>
    <source>
        <strain evidence="2 3">NP-1</strain>
    </source>
</reference>
<protein>
    <submittedName>
        <fullName evidence="2">Acyl carrier protein</fullName>
    </submittedName>
</protein>
<name>A0A7D5H4Z4_9PSED</name>
<dbReference type="InterPro" id="IPR036736">
    <property type="entry name" value="ACP-like_sf"/>
</dbReference>